<dbReference type="Proteomes" id="UP000663836">
    <property type="component" value="Unassembled WGS sequence"/>
</dbReference>
<accession>A0A820CII5</accession>
<feature type="compositionally biased region" description="Low complexity" evidence="1">
    <location>
        <begin position="313"/>
        <end position="324"/>
    </location>
</feature>
<protein>
    <submittedName>
        <fullName evidence="3">Uncharacterized protein</fullName>
    </submittedName>
</protein>
<organism evidence="3 4">
    <name type="scientific">Rotaria sordida</name>
    <dbReference type="NCBI Taxonomy" id="392033"/>
    <lineage>
        <taxon>Eukaryota</taxon>
        <taxon>Metazoa</taxon>
        <taxon>Spiralia</taxon>
        <taxon>Gnathifera</taxon>
        <taxon>Rotifera</taxon>
        <taxon>Eurotatoria</taxon>
        <taxon>Bdelloidea</taxon>
        <taxon>Philodinida</taxon>
        <taxon>Philodinidae</taxon>
        <taxon>Rotaria</taxon>
    </lineage>
</organism>
<gene>
    <name evidence="3" type="ORF">JBS370_LOCUS37215</name>
    <name evidence="2" type="ORF">ZHD862_LOCUS38311</name>
</gene>
<dbReference type="EMBL" id="CAJNOT010008605">
    <property type="protein sequence ID" value="CAF1519554.1"/>
    <property type="molecule type" value="Genomic_DNA"/>
</dbReference>
<dbReference type="Proteomes" id="UP000663864">
    <property type="component" value="Unassembled WGS sequence"/>
</dbReference>
<feature type="region of interest" description="Disordered" evidence="1">
    <location>
        <begin position="302"/>
        <end position="324"/>
    </location>
</feature>
<comment type="caution">
    <text evidence="3">The sequence shown here is derived from an EMBL/GenBank/DDBJ whole genome shotgun (WGS) entry which is preliminary data.</text>
</comment>
<reference evidence="3" key="1">
    <citation type="submission" date="2021-02" db="EMBL/GenBank/DDBJ databases">
        <authorList>
            <person name="Nowell W R."/>
        </authorList>
    </citation>
    <scope>NUCLEOTIDE SEQUENCE</scope>
</reference>
<dbReference type="AlphaFoldDB" id="A0A820CII5"/>
<evidence type="ECO:0000313" key="4">
    <source>
        <dbReference type="Proteomes" id="UP000663836"/>
    </source>
</evidence>
<evidence type="ECO:0000256" key="1">
    <source>
        <dbReference type="SAM" id="MobiDB-lite"/>
    </source>
</evidence>
<dbReference type="EMBL" id="CAJOBD010016480">
    <property type="protein sequence ID" value="CAF4215898.1"/>
    <property type="molecule type" value="Genomic_DNA"/>
</dbReference>
<evidence type="ECO:0000313" key="2">
    <source>
        <dbReference type="EMBL" id="CAF1519554.1"/>
    </source>
</evidence>
<proteinExistence type="predicted"/>
<evidence type="ECO:0000313" key="3">
    <source>
        <dbReference type="EMBL" id="CAF4215898.1"/>
    </source>
</evidence>
<name>A0A820CII5_9BILA</name>
<feature type="compositionally biased region" description="Basic residues" evidence="1">
    <location>
        <begin position="303"/>
        <end position="312"/>
    </location>
</feature>
<feature type="non-terminal residue" evidence="3">
    <location>
        <position position="1"/>
    </location>
</feature>
<sequence length="324" mass="35681">MQNGIELECLPPHTTTILQPLDVVTLKKVKTAWRSLLVDHNTKTNSAPTHKQEFALLISELWKNHLLKGHCSGGFAKAGIYPFDPRAVSKEKLLGPSPIVSSNNELVCIDDSAVIHQPTHRFIRSASCDQLSTMALNLTTTPLLNISNQSISMANDLSTMTTTMDHIGMSSTTLPITTDSSSKLLHGIDCFIYTDDIPYHELTVRSSTVDSTITTQYSSVPNNSSYDVPVFADISNNNVAVMNDSLYSVQAPIDVLSNVIHQYMTTSTTNTSSNVRKKMIDRNSGQSLTSVEVLAQLQNKEKLKQRKVKASTKKTTTSGIKRKR</sequence>